<gene>
    <name evidence="3" type="ORF">Poli38472_013374</name>
</gene>
<proteinExistence type="predicted"/>
<dbReference type="OrthoDB" id="148089at2759"/>
<feature type="region of interest" description="Disordered" evidence="2">
    <location>
        <begin position="1"/>
        <end position="20"/>
    </location>
</feature>
<keyword evidence="4" id="KW-1185">Reference proteome</keyword>
<feature type="coiled-coil region" evidence="1">
    <location>
        <begin position="43"/>
        <end position="70"/>
    </location>
</feature>
<reference evidence="3" key="1">
    <citation type="submission" date="2019-03" db="EMBL/GenBank/DDBJ databases">
        <title>Long read genome sequence of the mycoparasitic Pythium oligandrum ATCC 38472 isolated from sugarbeet rhizosphere.</title>
        <authorList>
            <person name="Gaulin E."/>
        </authorList>
    </citation>
    <scope>NUCLEOTIDE SEQUENCE</scope>
    <source>
        <strain evidence="3">ATCC 38472_TT</strain>
    </source>
</reference>
<evidence type="ECO:0000313" key="3">
    <source>
        <dbReference type="EMBL" id="TMW57900.1"/>
    </source>
</evidence>
<keyword evidence="1" id="KW-0175">Coiled coil</keyword>
<name>A0A8K1FC37_PYTOL</name>
<organism evidence="3 4">
    <name type="scientific">Pythium oligandrum</name>
    <name type="common">Mycoparasitic fungus</name>
    <dbReference type="NCBI Taxonomy" id="41045"/>
    <lineage>
        <taxon>Eukaryota</taxon>
        <taxon>Sar</taxon>
        <taxon>Stramenopiles</taxon>
        <taxon>Oomycota</taxon>
        <taxon>Peronosporomycetes</taxon>
        <taxon>Pythiales</taxon>
        <taxon>Pythiaceae</taxon>
        <taxon>Pythium</taxon>
    </lineage>
</organism>
<accession>A0A8K1FC37</accession>
<dbReference type="Proteomes" id="UP000794436">
    <property type="component" value="Unassembled WGS sequence"/>
</dbReference>
<protein>
    <submittedName>
        <fullName evidence="3">Uncharacterized protein</fullName>
    </submittedName>
</protein>
<sequence>MQSPPSSDLPPLSPVLVPLSTEEKPARQRLHVKRTYYRKLNLLQTLRDQVHELETEYDQLRAQQHLHEALADAPAFYSALEEDAQNRYSQLSKLKARAIILRSIDPDLLVLQENPPGVREQWLDCYIWVTFERVGEHGHHCLFDFGGEVRCTPVINSDAWMLELLFIVLRWEHHVVGPVFSLGSVHRV</sequence>
<evidence type="ECO:0000313" key="4">
    <source>
        <dbReference type="Proteomes" id="UP000794436"/>
    </source>
</evidence>
<evidence type="ECO:0000256" key="2">
    <source>
        <dbReference type="SAM" id="MobiDB-lite"/>
    </source>
</evidence>
<dbReference type="EMBL" id="SPLM01000113">
    <property type="protein sequence ID" value="TMW57900.1"/>
    <property type="molecule type" value="Genomic_DNA"/>
</dbReference>
<dbReference type="AlphaFoldDB" id="A0A8K1FC37"/>
<evidence type="ECO:0000256" key="1">
    <source>
        <dbReference type="SAM" id="Coils"/>
    </source>
</evidence>
<comment type="caution">
    <text evidence="3">The sequence shown here is derived from an EMBL/GenBank/DDBJ whole genome shotgun (WGS) entry which is preliminary data.</text>
</comment>